<organism evidence="3 4">
    <name type="scientific">Halopseudomonas salegens</name>
    <dbReference type="NCBI Taxonomy" id="1434072"/>
    <lineage>
        <taxon>Bacteria</taxon>
        <taxon>Pseudomonadati</taxon>
        <taxon>Pseudomonadota</taxon>
        <taxon>Gammaproteobacteria</taxon>
        <taxon>Pseudomonadales</taxon>
        <taxon>Pseudomonadaceae</taxon>
        <taxon>Halopseudomonas</taxon>
    </lineage>
</organism>
<proteinExistence type="predicted"/>
<feature type="compositionally biased region" description="Polar residues" evidence="1">
    <location>
        <begin position="37"/>
        <end position="48"/>
    </location>
</feature>
<sequence length="60" mass="6185">MSTKSAAKRKADAAVATHNSINDQISDFLKSGGEIQQIPNGVSGQTYGSARPQAGKPAAR</sequence>
<evidence type="ECO:0000256" key="1">
    <source>
        <dbReference type="SAM" id="MobiDB-lite"/>
    </source>
</evidence>
<dbReference type="EMBL" id="LT629787">
    <property type="protein sequence ID" value="SDU14583.1"/>
    <property type="molecule type" value="Genomic_DNA"/>
</dbReference>
<reference evidence="4" key="1">
    <citation type="submission" date="2016-10" db="EMBL/GenBank/DDBJ databases">
        <authorList>
            <person name="Varghese N."/>
            <person name="Submissions S."/>
        </authorList>
    </citation>
    <scope>NUCLEOTIDE SEQUENCE [LARGE SCALE GENOMIC DNA]</scope>
    <source>
        <strain evidence="4">CECT 8338</strain>
    </source>
</reference>
<dbReference type="STRING" id="1434072.SAMN05216210_2039"/>
<dbReference type="InterPro" id="IPR049191">
    <property type="entry name" value="SutA_RBD"/>
</dbReference>
<protein>
    <recommendedName>
        <fullName evidence="2">Transcriptional regulator SutA RNAP-binding domain-containing protein</fullName>
    </recommendedName>
</protein>
<evidence type="ECO:0000313" key="4">
    <source>
        <dbReference type="Proteomes" id="UP000243924"/>
    </source>
</evidence>
<dbReference type="RefSeq" id="WP_092386559.1">
    <property type="nucleotide sequence ID" value="NZ_LT629787.1"/>
</dbReference>
<evidence type="ECO:0000313" key="3">
    <source>
        <dbReference type="EMBL" id="SDU14583.1"/>
    </source>
</evidence>
<dbReference type="AlphaFoldDB" id="A0A1H2G4Q3"/>
<keyword evidence="4" id="KW-1185">Reference proteome</keyword>
<feature type="domain" description="Transcriptional regulator SutA RNAP-binding" evidence="2">
    <location>
        <begin position="13"/>
        <end position="46"/>
    </location>
</feature>
<gene>
    <name evidence="3" type="ORF">SAMN05216210_2039</name>
</gene>
<feature type="region of interest" description="Disordered" evidence="1">
    <location>
        <begin position="32"/>
        <end position="60"/>
    </location>
</feature>
<dbReference type="OrthoDB" id="6372201at2"/>
<accession>A0A1H2G4Q3</accession>
<dbReference type="Proteomes" id="UP000243924">
    <property type="component" value="Chromosome I"/>
</dbReference>
<dbReference type="Pfam" id="PF20661">
    <property type="entry name" value="SutA-RBD"/>
    <property type="match status" value="1"/>
</dbReference>
<evidence type="ECO:0000259" key="2">
    <source>
        <dbReference type="Pfam" id="PF20661"/>
    </source>
</evidence>
<name>A0A1H2G4Q3_9GAMM</name>